<evidence type="ECO:0000313" key="1">
    <source>
        <dbReference type="EMBL" id="GBP84823.1"/>
    </source>
</evidence>
<evidence type="ECO:0000313" key="2">
    <source>
        <dbReference type="Proteomes" id="UP000299102"/>
    </source>
</evidence>
<accession>A0A4C1ZCD4</accession>
<keyword evidence="2" id="KW-1185">Reference proteome</keyword>
<dbReference type="Proteomes" id="UP000299102">
    <property type="component" value="Unassembled WGS sequence"/>
</dbReference>
<proteinExistence type="predicted"/>
<dbReference type="AlphaFoldDB" id="A0A4C1ZCD4"/>
<organism evidence="1 2">
    <name type="scientific">Eumeta variegata</name>
    <name type="common">Bagworm moth</name>
    <name type="synonym">Eumeta japonica</name>
    <dbReference type="NCBI Taxonomy" id="151549"/>
    <lineage>
        <taxon>Eukaryota</taxon>
        <taxon>Metazoa</taxon>
        <taxon>Ecdysozoa</taxon>
        <taxon>Arthropoda</taxon>
        <taxon>Hexapoda</taxon>
        <taxon>Insecta</taxon>
        <taxon>Pterygota</taxon>
        <taxon>Neoptera</taxon>
        <taxon>Endopterygota</taxon>
        <taxon>Lepidoptera</taxon>
        <taxon>Glossata</taxon>
        <taxon>Ditrysia</taxon>
        <taxon>Tineoidea</taxon>
        <taxon>Psychidae</taxon>
        <taxon>Oiketicinae</taxon>
        <taxon>Eumeta</taxon>
    </lineage>
</organism>
<reference evidence="1 2" key="1">
    <citation type="journal article" date="2019" name="Commun. Biol.">
        <title>The bagworm genome reveals a unique fibroin gene that provides high tensile strength.</title>
        <authorList>
            <person name="Kono N."/>
            <person name="Nakamura H."/>
            <person name="Ohtoshi R."/>
            <person name="Tomita M."/>
            <person name="Numata K."/>
            <person name="Arakawa K."/>
        </authorList>
    </citation>
    <scope>NUCLEOTIDE SEQUENCE [LARGE SCALE GENOMIC DNA]</scope>
</reference>
<protein>
    <submittedName>
        <fullName evidence="1">Uncharacterized protein</fullName>
    </submittedName>
</protein>
<dbReference type="EMBL" id="BGZK01001700">
    <property type="protein sequence ID" value="GBP84823.1"/>
    <property type="molecule type" value="Genomic_DNA"/>
</dbReference>
<sequence>MLHTVADILSGRTCGPDALDNLGSYECDRYREHLRQLIMPSRSRPMPTGANAGRSACVTRHRGHHGRTKHTGASALCAQRTLNVADAARLSRCGRRGAWPDFVETISLNCEPMLRDVPRRLV</sequence>
<gene>
    <name evidence="1" type="ORF">EVAR_32722_1</name>
</gene>
<name>A0A4C1ZCD4_EUMVA</name>
<comment type="caution">
    <text evidence="1">The sequence shown here is derived from an EMBL/GenBank/DDBJ whole genome shotgun (WGS) entry which is preliminary data.</text>
</comment>